<sequence>MLVHWTADRGHGCPNQLVNGDIEDGVMSPGLDVKTAEPLFDNRSIYLIILVTTTSDSIITCTVSVKIYNRSQYSIILRAPKFNHILLNQMTSAVMPIAFRVYIFDLFLQMLKIAVKSGNNLCAFLRVQDDSAGMLGQNSFMQVSFTRKASLMLLANSPLHIFVMMMNDDRACNIFAPARTFAFCVP</sequence>
<name>A0A498S1Z8_ACAVI</name>
<dbReference type="Proteomes" id="UP000276991">
    <property type="component" value="Unassembled WGS sequence"/>
</dbReference>
<dbReference type="OrthoDB" id="416618at2759"/>
<dbReference type="EMBL" id="UPTC01000018">
    <property type="protein sequence ID" value="VBB25479.1"/>
    <property type="molecule type" value="Genomic_DNA"/>
</dbReference>
<keyword evidence="2" id="KW-1185">Reference proteome</keyword>
<accession>A0A498S1Z8</accession>
<gene>
    <name evidence="1" type="ORF">NAV_LOCUS309</name>
</gene>
<reference evidence="1 2" key="1">
    <citation type="submission" date="2018-08" db="EMBL/GenBank/DDBJ databases">
        <authorList>
            <person name="Laetsch R D."/>
            <person name="Stevens L."/>
            <person name="Kumar S."/>
            <person name="Blaxter L. M."/>
        </authorList>
    </citation>
    <scope>NUCLEOTIDE SEQUENCE [LARGE SCALE GENOMIC DNA]</scope>
</reference>
<evidence type="ECO:0000313" key="1">
    <source>
        <dbReference type="EMBL" id="VBB25479.1"/>
    </source>
</evidence>
<evidence type="ECO:0000313" key="2">
    <source>
        <dbReference type="Proteomes" id="UP000276991"/>
    </source>
</evidence>
<protein>
    <submittedName>
        <fullName evidence="1">Uncharacterized protein</fullName>
    </submittedName>
</protein>
<dbReference type="AlphaFoldDB" id="A0A498S1Z8"/>
<organism evidence="1 2">
    <name type="scientific">Acanthocheilonema viteae</name>
    <name type="common">Filarial nematode worm</name>
    <name type="synonym">Dipetalonema viteae</name>
    <dbReference type="NCBI Taxonomy" id="6277"/>
    <lineage>
        <taxon>Eukaryota</taxon>
        <taxon>Metazoa</taxon>
        <taxon>Ecdysozoa</taxon>
        <taxon>Nematoda</taxon>
        <taxon>Chromadorea</taxon>
        <taxon>Rhabditida</taxon>
        <taxon>Spirurina</taxon>
        <taxon>Spiruromorpha</taxon>
        <taxon>Filarioidea</taxon>
        <taxon>Onchocercidae</taxon>
        <taxon>Acanthocheilonema</taxon>
    </lineage>
</organism>
<proteinExistence type="predicted"/>